<name>A0A9D3NK37_9TELE</name>
<dbReference type="AlphaFoldDB" id="A0A9D3NK37"/>
<dbReference type="Proteomes" id="UP000824219">
    <property type="component" value="Linkage Group LG15"/>
</dbReference>
<organism evidence="1 2">
    <name type="scientific">Hemibagrus wyckioides</name>
    <dbReference type="NCBI Taxonomy" id="337641"/>
    <lineage>
        <taxon>Eukaryota</taxon>
        <taxon>Metazoa</taxon>
        <taxon>Chordata</taxon>
        <taxon>Craniata</taxon>
        <taxon>Vertebrata</taxon>
        <taxon>Euteleostomi</taxon>
        <taxon>Actinopterygii</taxon>
        <taxon>Neopterygii</taxon>
        <taxon>Teleostei</taxon>
        <taxon>Ostariophysi</taxon>
        <taxon>Siluriformes</taxon>
        <taxon>Bagridae</taxon>
        <taxon>Hemibagrus</taxon>
    </lineage>
</organism>
<accession>A0A9D3NK37</accession>
<comment type="caution">
    <text evidence="1">The sequence shown here is derived from an EMBL/GenBank/DDBJ whole genome shotgun (WGS) entry which is preliminary data.</text>
</comment>
<reference evidence="1 2" key="1">
    <citation type="submission" date="2021-06" db="EMBL/GenBank/DDBJ databases">
        <title>Chromosome-level genome assembly of the red-tail catfish (Hemibagrus wyckioides).</title>
        <authorList>
            <person name="Shao F."/>
        </authorList>
    </citation>
    <scope>NUCLEOTIDE SEQUENCE [LARGE SCALE GENOMIC DNA]</scope>
    <source>
        <strain evidence="1">EC202008001</strain>
        <tissue evidence="1">Blood</tissue>
    </source>
</reference>
<dbReference type="EMBL" id="JAHKSW010000015">
    <property type="protein sequence ID" value="KAG7323814.1"/>
    <property type="molecule type" value="Genomic_DNA"/>
</dbReference>
<proteinExistence type="predicted"/>
<evidence type="ECO:0000313" key="2">
    <source>
        <dbReference type="Proteomes" id="UP000824219"/>
    </source>
</evidence>
<keyword evidence="2" id="KW-1185">Reference proteome</keyword>
<protein>
    <submittedName>
        <fullName evidence="1">Uncharacterized protein</fullName>
    </submittedName>
</protein>
<sequence length="162" mass="17437">MLPMAQGHRASVAHIERAFSVTALRASAAYHKAQLLRHERVSRWEAQRKDSCSRAYCTAAAKTTAAASQLRTGVTSAAQWLVLKRVQQRTHCSVSRLNALLQRGSIGAAQREHMAAQRAAGMAVITAAYTAAATAAKAYVNHVSGVFNHGRGSTAQREQKNA</sequence>
<evidence type="ECO:0000313" key="1">
    <source>
        <dbReference type="EMBL" id="KAG7323814.1"/>
    </source>
</evidence>
<gene>
    <name evidence="1" type="ORF">KOW79_013516</name>
</gene>